<feature type="domain" description="DPH-type MB" evidence="7">
    <location>
        <begin position="99"/>
        <end position="171"/>
    </location>
</feature>
<dbReference type="OrthoDB" id="445556at2759"/>
<gene>
    <name evidence="8" type="ORF">HYPBUDRAFT_234871</name>
</gene>
<dbReference type="SUPFAM" id="SSF46565">
    <property type="entry name" value="Chaperone J-domain"/>
    <property type="match status" value="1"/>
</dbReference>
<feature type="domain" description="J" evidence="6">
    <location>
        <begin position="15"/>
        <end position="84"/>
    </location>
</feature>
<evidence type="ECO:0000256" key="4">
    <source>
        <dbReference type="ARBA" id="ARBA00022723"/>
    </source>
</evidence>
<dbReference type="UniPathway" id="UPA00559"/>
<evidence type="ECO:0000313" key="8">
    <source>
        <dbReference type="EMBL" id="ODV64942.1"/>
    </source>
</evidence>
<dbReference type="GeneID" id="30997720"/>
<reference evidence="9" key="1">
    <citation type="submission" date="2016-05" db="EMBL/GenBank/DDBJ databases">
        <title>Comparative genomics of biotechnologically important yeasts.</title>
        <authorList>
            <consortium name="DOE Joint Genome Institute"/>
            <person name="Riley R."/>
            <person name="Haridas S."/>
            <person name="Wolfe K.H."/>
            <person name="Lopes M.R."/>
            <person name="Hittinger C.T."/>
            <person name="Goker M."/>
            <person name="Salamov A."/>
            <person name="Wisecaver J."/>
            <person name="Long T.M."/>
            <person name="Aerts A.L."/>
            <person name="Barry K."/>
            <person name="Choi C."/>
            <person name="Clum A."/>
            <person name="Coughlan A.Y."/>
            <person name="Deshpande S."/>
            <person name="Douglass A.P."/>
            <person name="Hanson S.J."/>
            <person name="Klenk H.-P."/>
            <person name="Labutti K."/>
            <person name="Lapidus A."/>
            <person name="Lindquist E."/>
            <person name="Lipzen A."/>
            <person name="Meier-Kolthoff J.P."/>
            <person name="Ohm R.A."/>
            <person name="Otillar R.P."/>
            <person name="Pangilinan J."/>
            <person name="Peng Y."/>
            <person name="Rokas A."/>
            <person name="Rosa C.A."/>
            <person name="Scheuner C."/>
            <person name="Sibirny A.A."/>
            <person name="Slot J.C."/>
            <person name="Stielow J.B."/>
            <person name="Sun H."/>
            <person name="Kurtzman C.P."/>
            <person name="Blackwell M."/>
            <person name="Grigoriev I.V."/>
            <person name="Jeffries T.W."/>
        </authorList>
    </citation>
    <scope>NUCLEOTIDE SEQUENCE [LARGE SCALE GENOMIC DNA]</scope>
    <source>
        <strain evidence="9">NRRL Y-1933</strain>
    </source>
</reference>
<dbReference type="PROSITE" id="PS51074">
    <property type="entry name" value="DPH_MB"/>
    <property type="match status" value="1"/>
</dbReference>
<dbReference type="PROSITE" id="PS50076">
    <property type="entry name" value="DNAJ_2"/>
    <property type="match status" value="1"/>
</dbReference>
<keyword evidence="4" id="KW-0479">Metal-binding</keyword>
<dbReference type="Gene3D" id="3.10.660.10">
    <property type="entry name" value="DPH Zinc finger"/>
    <property type="match status" value="1"/>
</dbReference>
<dbReference type="InterPro" id="IPR001623">
    <property type="entry name" value="DnaJ_domain"/>
</dbReference>
<dbReference type="PRINTS" id="PR00625">
    <property type="entry name" value="JDOMAIN"/>
</dbReference>
<dbReference type="GO" id="GO:0017183">
    <property type="term" value="P:protein histidyl modification to diphthamide"/>
    <property type="evidence" value="ECO:0007669"/>
    <property type="project" value="UniProtKB-UniPathway"/>
</dbReference>
<evidence type="ECO:0000256" key="2">
    <source>
        <dbReference type="ARBA" id="ARBA00006169"/>
    </source>
</evidence>
<evidence type="ECO:0000256" key="1">
    <source>
        <dbReference type="ARBA" id="ARBA00003474"/>
    </source>
</evidence>
<dbReference type="EMBL" id="KV454546">
    <property type="protein sequence ID" value="ODV64942.1"/>
    <property type="molecule type" value="Genomic_DNA"/>
</dbReference>
<dbReference type="RefSeq" id="XP_020074009.1">
    <property type="nucleotide sequence ID" value="XM_020223171.1"/>
</dbReference>
<protein>
    <recommendedName>
        <fullName evidence="3">Diphthamide biosynthesis protein 4</fullName>
    </recommendedName>
</protein>
<dbReference type="GO" id="GO:0046872">
    <property type="term" value="F:metal ion binding"/>
    <property type="evidence" value="ECO:0007669"/>
    <property type="project" value="UniProtKB-KW"/>
</dbReference>
<dbReference type="Gene3D" id="1.10.287.110">
    <property type="entry name" value="DnaJ domain"/>
    <property type="match status" value="1"/>
</dbReference>
<dbReference type="STRING" id="984485.A0A1E4RCG4"/>
<evidence type="ECO:0000259" key="6">
    <source>
        <dbReference type="PROSITE" id="PS50076"/>
    </source>
</evidence>
<dbReference type="CDD" id="cd06257">
    <property type="entry name" value="DnaJ"/>
    <property type="match status" value="1"/>
</dbReference>
<evidence type="ECO:0000256" key="5">
    <source>
        <dbReference type="ARBA" id="ARBA00023004"/>
    </source>
</evidence>
<dbReference type="PANTHER" id="PTHR45090:SF4">
    <property type="entry name" value="J DOMAIN-CONTAINING PROTEIN"/>
    <property type="match status" value="1"/>
</dbReference>
<dbReference type="Pfam" id="PF05207">
    <property type="entry name" value="Zn_ribbon_CSL"/>
    <property type="match status" value="1"/>
</dbReference>
<dbReference type="InterPro" id="IPR036869">
    <property type="entry name" value="J_dom_sf"/>
</dbReference>
<proteinExistence type="inferred from homology"/>
<evidence type="ECO:0000259" key="7">
    <source>
        <dbReference type="PROSITE" id="PS51074"/>
    </source>
</evidence>
<comment type="function">
    <text evidence="1">Required for the first step of diphthamide biosynthesis, the transfer of 3-amino-3-carboxypropyl from S-adenosyl-L-methionine to a histidine residue. Diphthamide is a post-translational modification of histidine which occurs in elongation factor 2.</text>
</comment>
<dbReference type="Pfam" id="PF00226">
    <property type="entry name" value="DnaJ"/>
    <property type="match status" value="1"/>
</dbReference>
<keyword evidence="9" id="KW-1185">Reference proteome</keyword>
<dbReference type="PANTHER" id="PTHR45090">
    <property type="entry name" value="CHAPERONE PROTEIN DNAJ 20 CHLOROPLASTIC"/>
    <property type="match status" value="1"/>
</dbReference>
<dbReference type="SUPFAM" id="SSF144217">
    <property type="entry name" value="CSL zinc finger"/>
    <property type="match status" value="1"/>
</dbReference>
<keyword evidence="5" id="KW-0408">Iron</keyword>
<name>A0A1E4RCG4_9ASCO</name>
<evidence type="ECO:0000256" key="3">
    <source>
        <dbReference type="ARBA" id="ARBA00021797"/>
    </source>
</evidence>
<dbReference type="SMART" id="SM00271">
    <property type="entry name" value="DnaJ"/>
    <property type="match status" value="1"/>
</dbReference>
<dbReference type="InterPro" id="IPR007872">
    <property type="entry name" value="DPH_MB_dom"/>
</dbReference>
<dbReference type="AlphaFoldDB" id="A0A1E4RCG4"/>
<comment type="similarity">
    <text evidence="2">Belongs to the DPH4 family.</text>
</comment>
<dbReference type="Proteomes" id="UP000095085">
    <property type="component" value="Unassembled WGS sequence"/>
</dbReference>
<accession>A0A1E4RCG4</accession>
<evidence type="ECO:0000313" key="9">
    <source>
        <dbReference type="Proteomes" id="UP000095085"/>
    </source>
</evidence>
<sequence>MSTTYIDDAKALTLTYYEVLGVEPTADTAEIKTAYKERLLNSHPDKQNGVNGELKNHENMVITIKEAYKALMDPLRRQEYDETLKKSFQKQGFNINGDGLDSYSLEDFEIVAGPNAEEEIWVKDCPRCTFPKSITLTEEDLEENGTDDGQGGFDIIVQCESCSLWIKVKYYAADEE</sequence>
<dbReference type="InterPro" id="IPR053232">
    <property type="entry name" value="DnaJ_C/III_chloroplastic"/>
</dbReference>
<organism evidence="8 9">
    <name type="scientific">Hyphopichia burtonii NRRL Y-1933</name>
    <dbReference type="NCBI Taxonomy" id="984485"/>
    <lineage>
        <taxon>Eukaryota</taxon>
        <taxon>Fungi</taxon>
        <taxon>Dikarya</taxon>
        <taxon>Ascomycota</taxon>
        <taxon>Saccharomycotina</taxon>
        <taxon>Pichiomycetes</taxon>
        <taxon>Debaryomycetaceae</taxon>
        <taxon>Hyphopichia</taxon>
    </lineage>
</organism>
<dbReference type="InterPro" id="IPR036671">
    <property type="entry name" value="DPH_MB_sf"/>
</dbReference>